<keyword evidence="6" id="KW-0269">Exonuclease</keyword>
<dbReference type="GO" id="GO:0000725">
    <property type="term" value="P:recombinational repair"/>
    <property type="evidence" value="ECO:0007669"/>
    <property type="project" value="TreeGrafter"/>
</dbReference>
<dbReference type="GO" id="GO:0043138">
    <property type="term" value="F:3'-5' DNA helicase activity"/>
    <property type="evidence" value="ECO:0007669"/>
    <property type="project" value="UniProtKB-EC"/>
</dbReference>
<dbReference type="Gene3D" id="3.90.320.10">
    <property type="match status" value="1"/>
</dbReference>
<dbReference type="InterPro" id="IPR027417">
    <property type="entry name" value="P-loop_NTPase"/>
</dbReference>
<evidence type="ECO:0000256" key="12">
    <source>
        <dbReference type="ARBA" id="ARBA00034808"/>
    </source>
</evidence>
<evidence type="ECO:0000256" key="3">
    <source>
        <dbReference type="ARBA" id="ARBA00022763"/>
    </source>
</evidence>
<keyword evidence="18" id="KW-0614">Plasmid</keyword>
<dbReference type="Gene3D" id="3.40.50.300">
    <property type="entry name" value="P-loop containing nucleotide triphosphate hydrolases"/>
    <property type="match status" value="4"/>
</dbReference>
<dbReference type="GO" id="GO:0033202">
    <property type="term" value="C:DNA helicase complex"/>
    <property type="evidence" value="ECO:0007669"/>
    <property type="project" value="TreeGrafter"/>
</dbReference>
<evidence type="ECO:0000256" key="5">
    <source>
        <dbReference type="ARBA" id="ARBA00022806"/>
    </source>
</evidence>
<reference evidence="18" key="2">
    <citation type="submission" date="2015-06" db="EMBL/GenBank/DDBJ databases">
        <title>Environmentally co-occuring mercury resistance plasmids are genetically and phenotypically diverse and confer variable context-dependent fitness effects.</title>
        <authorList>
            <person name="Hall J.P.J."/>
            <person name="Harrison E."/>
            <person name="Lilley A.K."/>
            <person name="Paterson S."/>
            <person name="Spiers A.J."/>
            <person name="Brockhurst M.A."/>
        </authorList>
    </citation>
    <scope>NUCLEOTIDE SEQUENCE [LARGE SCALE GENOMIC DNA]</scope>
    <source>
        <strain evidence="18">SBW25</strain>
        <plasmid evidence="18">pQBR57</plasmid>
    </source>
</reference>
<comment type="catalytic activity">
    <reaction evidence="11">
        <text>Couples ATP hydrolysis with the unwinding of duplex DNA by translocating in the 3'-5' direction.</text>
        <dbReference type="EC" id="5.6.2.4"/>
    </reaction>
</comment>
<keyword evidence="4 15" id="KW-0378">Hydrolase</keyword>
<evidence type="ECO:0000256" key="6">
    <source>
        <dbReference type="ARBA" id="ARBA00022839"/>
    </source>
</evidence>
<dbReference type="Pfam" id="PF00580">
    <property type="entry name" value="UvrD-helicase"/>
    <property type="match status" value="2"/>
</dbReference>
<keyword evidence="1" id="KW-0540">Nuclease</keyword>
<evidence type="ECO:0000256" key="10">
    <source>
        <dbReference type="ARBA" id="ARBA00023235"/>
    </source>
</evidence>
<keyword evidence="5 15" id="KW-0347">Helicase</keyword>
<dbReference type="InterPro" id="IPR000212">
    <property type="entry name" value="DNA_helicase_UvrD/REP"/>
</dbReference>
<evidence type="ECO:0000256" key="14">
    <source>
        <dbReference type="ARBA" id="ARBA00048988"/>
    </source>
</evidence>
<comment type="catalytic activity">
    <reaction evidence="14">
        <text>ATP + H2O = ADP + phosphate + H(+)</text>
        <dbReference type="Rhea" id="RHEA:13065"/>
        <dbReference type="ChEBI" id="CHEBI:15377"/>
        <dbReference type="ChEBI" id="CHEBI:15378"/>
        <dbReference type="ChEBI" id="CHEBI:30616"/>
        <dbReference type="ChEBI" id="CHEBI:43474"/>
        <dbReference type="ChEBI" id="CHEBI:456216"/>
        <dbReference type="EC" id="5.6.2.4"/>
    </reaction>
</comment>
<evidence type="ECO:0000256" key="2">
    <source>
        <dbReference type="ARBA" id="ARBA00022741"/>
    </source>
</evidence>
<evidence type="ECO:0000256" key="1">
    <source>
        <dbReference type="ARBA" id="ARBA00022722"/>
    </source>
</evidence>
<geneLocation type="plasmid" evidence="18">
    <name>pQBR57</name>
</geneLocation>
<dbReference type="PROSITE" id="PS51198">
    <property type="entry name" value="UVRD_HELICASE_ATP_BIND"/>
    <property type="match status" value="1"/>
</dbReference>
<evidence type="ECO:0000256" key="7">
    <source>
        <dbReference type="ARBA" id="ARBA00022840"/>
    </source>
</evidence>
<dbReference type="PANTHER" id="PTHR11070:SF2">
    <property type="entry name" value="ATP-DEPENDENT DNA HELICASE SRS2"/>
    <property type="match status" value="1"/>
</dbReference>
<dbReference type="GO" id="GO:0003677">
    <property type="term" value="F:DNA binding"/>
    <property type="evidence" value="ECO:0007669"/>
    <property type="project" value="UniProtKB-KW"/>
</dbReference>
<keyword evidence="2 15" id="KW-0547">Nucleotide-binding</keyword>
<reference evidence="18" key="1">
    <citation type="submission" date="2014-12" db="EMBL/GenBank/DDBJ databases">
        <authorList>
            <person name="Hall J."/>
        </authorList>
    </citation>
    <scope>NUCLEOTIDE SEQUENCE [LARGE SCALE GENOMIC DNA]</scope>
    <source>
        <strain evidence="18">SBW25</strain>
        <plasmid evidence="18">pQBR57</plasmid>
    </source>
</reference>
<evidence type="ECO:0000256" key="13">
    <source>
        <dbReference type="ARBA" id="ARBA00034923"/>
    </source>
</evidence>
<dbReference type="EC" id="5.6.2.4" evidence="12"/>
<gene>
    <name evidence="18" type="ORF">PQBR57_0107</name>
</gene>
<proteinExistence type="predicted"/>
<feature type="domain" description="UvrD-like helicase ATP-binding" evidence="16">
    <location>
        <begin position="25"/>
        <end position="498"/>
    </location>
</feature>
<sequence length="1105" mass="121550">MTVQARIESKLSHLTPIMAAIAASNPYDADVRALSIDPSRSVALLAPAGSGKTTQLLYRLLACLTVVERPEEILAITFTNKAAGEIVERVTGALALAGAGVEPTEVYEKPLYMLARLVLERDALLGWNLALNPARLRIMTFDAYCAQIAGKMPIMSGLGGGRTSEDPRLVYRTAILETLGSVNDDSISAELREALEAVLGFARNQFEFLVPMFSTLLLKRDQWVGEIMNINSADLSSALAEIVEVEVDGAMAVLTQYGFDTCWQIFADASGVHDEHSWATYGAVDATPEGRDFARRAAKALLKNDNMCRSKVDARNGFPAKEALTSRMNGFLKSLTGEPEVDQALIKLRDMPDAEYPAESARMMEHLTVILRYLMANLMLAFDSTATVDFPEVAQRAILSLGAGVEVSDALLEEDRVSHLLVDETQDTSPGQYKLLLCLVQAWEQDEGRSMFMCGDPKQSIYLFRGATVGQFIETANRAQFGQIELEVYHLRVNFRSSPAIVEWNNKIYSELFAGTESTFVPSVAFRSNPGQVTVEALQTPIAEGARVVHLIQEAFKADPQQSVAVLVRGRSHLKFILPALKQAGIQASGTDIDPIADSAPVSEVVSMIKALWHQADRTAWLALLRAAFVGLSWEDTLIIGKGNTVIPVALRMPEVQAALTPEGHARVIRLVEALDGLEKASRGDELAWKARALWMGLGGMSTVDQTELGDVKTVFKLLGTHTATGDLDNPQEFFNALAKLYASPKAGVVQIMTLHKAKGLEFSTVIIPSLQKSGGRDETPLFYWRTINGKFFLAPNMGSEDALSPESRLFNYLGNRVKADHRDELERLGYVGTTRPINNLHLLACKEADDEEQGTSNSLLGALKRVLASEFVSVGGDADQLEVRGGVPSKARLDADHFVQLPADSFIPAATNEAMPTENDLHDELREGEGTDLRAKVEGIVYHRFVEIIAKDGLESWPVEKLRGKGQAVAALMRREGYPIKDIPAGRDRILRLLNTTLESEKGRWILSAHDESGQEVQISGYRSGRWVHRYLDRTFVAAGVFWIPDWKTAECPDGMDVEDFLRAIASRYRQKMEEYRTAVIDAGITLPVKPCLYLPAVDRFLEL</sequence>
<dbReference type="InterPro" id="IPR014016">
    <property type="entry name" value="UvrD-like_ATP-bd"/>
</dbReference>
<protein>
    <recommendedName>
        <fullName evidence="12">DNA 3'-5' helicase</fullName>
        <ecNumber evidence="12">5.6.2.4</ecNumber>
    </recommendedName>
    <alternativeName>
        <fullName evidence="13">DNA 3'-5' helicase II</fullName>
    </alternativeName>
</protein>
<evidence type="ECO:0000313" key="18">
    <source>
        <dbReference type="EMBL" id="CEK42060.1"/>
    </source>
</evidence>
<dbReference type="RefSeq" id="WP_192963274.1">
    <property type="nucleotide sequence ID" value="NZ_LN713926.1"/>
</dbReference>
<evidence type="ECO:0000259" key="17">
    <source>
        <dbReference type="PROSITE" id="PS51217"/>
    </source>
</evidence>
<dbReference type="SUPFAM" id="SSF52540">
    <property type="entry name" value="P-loop containing nucleoside triphosphate hydrolases"/>
    <property type="match status" value="1"/>
</dbReference>
<dbReference type="Pfam" id="PF13361">
    <property type="entry name" value="UvrD_C"/>
    <property type="match status" value="2"/>
</dbReference>
<dbReference type="PROSITE" id="PS51217">
    <property type="entry name" value="UVRD_HELICASE_CTER"/>
    <property type="match status" value="1"/>
</dbReference>
<accession>A0A0G4E495</accession>
<dbReference type="GO" id="GO:0005829">
    <property type="term" value="C:cytosol"/>
    <property type="evidence" value="ECO:0007669"/>
    <property type="project" value="TreeGrafter"/>
</dbReference>
<feature type="binding site" evidence="15">
    <location>
        <begin position="46"/>
        <end position="53"/>
    </location>
    <ligand>
        <name>ATP</name>
        <dbReference type="ChEBI" id="CHEBI:30616"/>
    </ligand>
</feature>
<dbReference type="GO" id="GO:0005524">
    <property type="term" value="F:ATP binding"/>
    <property type="evidence" value="ECO:0007669"/>
    <property type="project" value="UniProtKB-UniRule"/>
</dbReference>
<evidence type="ECO:0000256" key="4">
    <source>
        <dbReference type="ARBA" id="ARBA00022801"/>
    </source>
</evidence>
<evidence type="ECO:0000256" key="8">
    <source>
        <dbReference type="ARBA" id="ARBA00023125"/>
    </source>
</evidence>
<keyword evidence="7 15" id="KW-0067">ATP-binding</keyword>
<dbReference type="GO" id="GO:0004527">
    <property type="term" value="F:exonuclease activity"/>
    <property type="evidence" value="ECO:0007669"/>
    <property type="project" value="UniProtKB-KW"/>
</dbReference>
<dbReference type="PANTHER" id="PTHR11070">
    <property type="entry name" value="UVRD / RECB / PCRA DNA HELICASE FAMILY MEMBER"/>
    <property type="match status" value="1"/>
</dbReference>
<organism evidence="18">
    <name type="scientific">Pseudomonas fluorescens (strain SBW25)</name>
    <dbReference type="NCBI Taxonomy" id="216595"/>
    <lineage>
        <taxon>Bacteria</taxon>
        <taxon>Pseudomonadati</taxon>
        <taxon>Pseudomonadota</taxon>
        <taxon>Gammaproteobacteria</taxon>
        <taxon>Pseudomonadales</taxon>
        <taxon>Pseudomonadaceae</taxon>
        <taxon>Pseudomonas</taxon>
    </lineage>
</organism>
<dbReference type="EMBL" id="LN713926">
    <property type="protein sequence ID" value="CEK42060.1"/>
    <property type="molecule type" value="Genomic_DNA"/>
</dbReference>
<keyword evidence="9" id="KW-0234">DNA repair</keyword>
<keyword evidence="3" id="KW-0227">DNA damage</keyword>
<dbReference type="AlphaFoldDB" id="A0A0G4E495"/>
<keyword evidence="8" id="KW-0238">DNA-binding</keyword>
<evidence type="ECO:0000256" key="9">
    <source>
        <dbReference type="ARBA" id="ARBA00023204"/>
    </source>
</evidence>
<evidence type="ECO:0000256" key="11">
    <source>
        <dbReference type="ARBA" id="ARBA00034617"/>
    </source>
</evidence>
<evidence type="ECO:0000256" key="15">
    <source>
        <dbReference type="PROSITE-ProRule" id="PRU00560"/>
    </source>
</evidence>
<name>A0A0G4E495_PSEFS</name>
<evidence type="ECO:0000259" key="16">
    <source>
        <dbReference type="PROSITE" id="PS51198"/>
    </source>
</evidence>
<dbReference type="GO" id="GO:0016887">
    <property type="term" value="F:ATP hydrolysis activity"/>
    <property type="evidence" value="ECO:0007669"/>
    <property type="project" value="RHEA"/>
</dbReference>
<dbReference type="InterPro" id="IPR011604">
    <property type="entry name" value="PDDEXK-like_dom_sf"/>
</dbReference>
<keyword evidence="10" id="KW-0413">Isomerase</keyword>
<dbReference type="InterPro" id="IPR014017">
    <property type="entry name" value="DNA_helicase_UvrD-like_C"/>
</dbReference>
<feature type="domain" description="UvrD-like helicase C-terminal" evidence="17">
    <location>
        <begin position="499"/>
        <end position="760"/>
    </location>
</feature>